<proteinExistence type="predicted"/>
<organism evidence="3 4">
    <name type="scientific">Euplotes crassus</name>
    <dbReference type="NCBI Taxonomy" id="5936"/>
    <lineage>
        <taxon>Eukaryota</taxon>
        <taxon>Sar</taxon>
        <taxon>Alveolata</taxon>
        <taxon>Ciliophora</taxon>
        <taxon>Intramacronucleata</taxon>
        <taxon>Spirotrichea</taxon>
        <taxon>Hypotrichia</taxon>
        <taxon>Euplotida</taxon>
        <taxon>Euplotidae</taxon>
        <taxon>Moneuplotes</taxon>
    </lineage>
</organism>
<evidence type="ECO:0000256" key="1">
    <source>
        <dbReference type="SAM" id="Coils"/>
    </source>
</evidence>
<name>A0AAD1Y5S2_EUPCR</name>
<keyword evidence="1" id="KW-0175">Coiled coil</keyword>
<feature type="region of interest" description="Disordered" evidence="2">
    <location>
        <begin position="324"/>
        <end position="344"/>
    </location>
</feature>
<evidence type="ECO:0000313" key="4">
    <source>
        <dbReference type="Proteomes" id="UP001295684"/>
    </source>
</evidence>
<evidence type="ECO:0008006" key="5">
    <source>
        <dbReference type="Google" id="ProtNLM"/>
    </source>
</evidence>
<evidence type="ECO:0000256" key="2">
    <source>
        <dbReference type="SAM" id="MobiDB-lite"/>
    </source>
</evidence>
<sequence>MYLEEDDDQDYNIDFEIDDEVPELSNFNEKKHFNASCDGKQSPLSKPPLDISTRKMISTQQNFHGGFDDQRRSFQNTTGQNFKTQSLTKISFKNRGIRSAIQRSLAFRKRRLSGSRKRNSRNALLLEEKQSLKQDNHHLKDENVKLKTRVLFLDKEIGKRNKLVEQTMMSKNISIKPKKASMIMKSSLVNTLKSKVRERDEIICKLRNEVEASKKDMKKTNINELITTVDILTEECTRLRGLLKQSLKREENFQQIEKENCQLVDAFQRKENEVDILTKNIYELNLNIEKQENTITNLNKVKKLVRDKDKAILKLKKELKTATENSKAELHKLQSDLQDSKRSNEKLKSNLANLQNKVRELENKITELEQFKMNDDLDRSVSEINIARRDSNYSQRENHSCTPASPVKNQKKIIDTGSSYPHGQSYQSIYKNKSEEELTDQSKAMTLPPPAKPISEISSAILQFRSVLRISDVGVKEFLDFIIFKDNSQSLKFSDFKLRAQEIMKNYTQDFACFCFNSQPIISREDLEQLLSSEEVYFKLDDYLKERVEQEFSSCKMALKESFDIEDTKSQGFVSVKQYEEILRNLDITLDQDLFEFSILLMFDKHLSVDMLDYPKLFDEYESPVVQDNTRELSSIKEDSKEENLMSKKKIDSTEKKEKKSSTPRNIDSIDFNSRELKLEDDDSVSNANGEVISRDSVNDLTDRMMKSEDDINQQLILDTDSLTEQQILDIAEHVFEKTFCKMKEKFTLDSLYSDKLEECEYNGKVVQTLSPEHFIQSFQTLGIAHLEEIEIECLLKVLVKSEIGHKILFEDLVMILENFGVS</sequence>
<dbReference type="AlphaFoldDB" id="A0AAD1Y5S2"/>
<evidence type="ECO:0000313" key="3">
    <source>
        <dbReference type="EMBL" id="CAI2385137.1"/>
    </source>
</evidence>
<dbReference type="Proteomes" id="UP001295684">
    <property type="component" value="Unassembled WGS sequence"/>
</dbReference>
<gene>
    <name evidence="3" type="ORF">ECRASSUSDP1_LOCUS26685</name>
</gene>
<feature type="compositionally biased region" description="Basic and acidic residues" evidence="2">
    <location>
        <begin position="629"/>
        <end position="661"/>
    </location>
</feature>
<accession>A0AAD1Y5S2</accession>
<feature type="region of interest" description="Disordered" evidence="2">
    <location>
        <begin position="629"/>
        <end position="668"/>
    </location>
</feature>
<protein>
    <recommendedName>
        <fullName evidence="5">EF-hand domain-containing protein</fullName>
    </recommendedName>
</protein>
<feature type="coiled-coil region" evidence="1">
    <location>
        <begin position="122"/>
        <end position="149"/>
    </location>
</feature>
<keyword evidence="4" id="KW-1185">Reference proteome</keyword>
<comment type="caution">
    <text evidence="3">The sequence shown here is derived from an EMBL/GenBank/DDBJ whole genome shotgun (WGS) entry which is preliminary data.</text>
</comment>
<reference evidence="3" key="1">
    <citation type="submission" date="2023-07" db="EMBL/GenBank/DDBJ databases">
        <authorList>
            <consortium name="AG Swart"/>
            <person name="Singh M."/>
            <person name="Singh A."/>
            <person name="Seah K."/>
            <person name="Emmerich C."/>
        </authorList>
    </citation>
    <scope>NUCLEOTIDE SEQUENCE</scope>
    <source>
        <strain evidence="3">DP1</strain>
    </source>
</reference>
<dbReference type="EMBL" id="CAMPGE010027519">
    <property type="protein sequence ID" value="CAI2385137.1"/>
    <property type="molecule type" value="Genomic_DNA"/>
</dbReference>